<reference evidence="10 11" key="1">
    <citation type="journal article" date="2020" name="Genomics">
        <title>Complete, high-quality genomes from long-read metagenomic sequencing of two wolf lichen thalli reveals enigmatic genome architecture.</title>
        <authorList>
            <person name="McKenzie S.K."/>
            <person name="Walston R.F."/>
            <person name="Allen J.L."/>
        </authorList>
    </citation>
    <scope>NUCLEOTIDE SEQUENCE [LARGE SCALE GENOMIC DNA]</scope>
    <source>
        <strain evidence="10">WasteWater2</strain>
    </source>
</reference>
<evidence type="ECO:0000256" key="8">
    <source>
        <dbReference type="ARBA" id="ARBA00038158"/>
    </source>
</evidence>
<evidence type="ECO:0000256" key="9">
    <source>
        <dbReference type="ARBA" id="ARBA00047870"/>
    </source>
</evidence>
<comment type="catalytic activity">
    <reaction evidence="9">
        <text>L-methionyl-[protein] + S-adenosyl-L-methionine = S-methyl-L-methionyl-[protein] + S-adenosyl-L-homocysteine</text>
        <dbReference type="Rhea" id="RHEA:60560"/>
        <dbReference type="Rhea" id="RHEA-COMP:12313"/>
        <dbReference type="Rhea" id="RHEA-COMP:15592"/>
        <dbReference type="ChEBI" id="CHEBI:16044"/>
        <dbReference type="ChEBI" id="CHEBI:57856"/>
        <dbReference type="ChEBI" id="CHEBI:59789"/>
        <dbReference type="ChEBI" id="CHEBI:142742"/>
    </reaction>
    <physiologicalReaction direction="left-to-right" evidence="9">
        <dbReference type="Rhea" id="RHEA:60561"/>
    </physiologicalReaction>
</comment>
<evidence type="ECO:0000256" key="5">
    <source>
        <dbReference type="ARBA" id="ARBA00023015"/>
    </source>
</evidence>
<evidence type="ECO:0000313" key="11">
    <source>
        <dbReference type="Proteomes" id="UP000578531"/>
    </source>
</evidence>
<proteinExistence type="inferred from homology"/>
<keyword evidence="3" id="KW-0808">Transferase</keyword>
<dbReference type="AlphaFoldDB" id="A0A8H6L496"/>
<dbReference type="GO" id="GO:0008168">
    <property type="term" value="F:methyltransferase activity"/>
    <property type="evidence" value="ECO:0007669"/>
    <property type="project" value="UniProtKB-KW"/>
</dbReference>
<dbReference type="PANTHER" id="PTHR43591:SF30">
    <property type="entry name" value="PROTEIN-METHIONINE METHYLTRANSFERASE LAEA"/>
    <property type="match status" value="1"/>
</dbReference>
<dbReference type="PANTHER" id="PTHR43591">
    <property type="entry name" value="METHYLTRANSFERASE"/>
    <property type="match status" value="1"/>
</dbReference>
<dbReference type="GeneID" id="59288522"/>
<evidence type="ECO:0000256" key="1">
    <source>
        <dbReference type="ARBA" id="ARBA00004123"/>
    </source>
</evidence>
<evidence type="ECO:0000256" key="2">
    <source>
        <dbReference type="ARBA" id="ARBA00022603"/>
    </source>
</evidence>
<evidence type="ECO:0000256" key="6">
    <source>
        <dbReference type="ARBA" id="ARBA00023163"/>
    </source>
</evidence>
<keyword evidence="5" id="KW-0805">Transcription regulation</keyword>
<dbReference type="RefSeq" id="XP_037164315.1">
    <property type="nucleotide sequence ID" value="XM_037308770.1"/>
</dbReference>
<keyword evidence="4" id="KW-0949">S-adenosyl-L-methionine</keyword>
<evidence type="ECO:0000256" key="4">
    <source>
        <dbReference type="ARBA" id="ARBA00022691"/>
    </source>
</evidence>
<dbReference type="GO" id="GO:0005634">
    <property type="term" value="C:nucleus"/>
    <property type="evidence" value="ECO:0007669"/>
    <property type="project" value="UniProtKB-SubCell"/>
</dbReference>
<keyword evidence="2" id="KW-0489">Methyltransferase</keyword>
<name>A0A8H6L496_9LECA</name>
<dbReference type="Gene3D" id="3.40.50.150">
    <property type="entry name" value="Vaccinia Virus protein VP39"/>
    <property type="match status" value="1"/>
</dbReference>
<keyword evidence="11" id="KW-1185">Reference proteome</keyword>
<evidence type="ECO:0000256" key="7">
    <source>
        <dbReference type="ARBA" id="ARBA00023242"/>
    </source>
</evidence>
<dbReference type="SUPFAM" id="SSF53335">
    <property type="entry name" value="S-adenosyl-L-methionine-dependent methyltransferases"/>
    <property type="match status" value="1"/>
</dbReference>
<comment type="similarity">
    <text evidence="8">Belongs to the methyltransferase superfamily. LaeA methyltransferase family.</text>
</comment>
<evidence type="ECO:0008006" key="12">
    <source>
        <dbReference type="Google" id="ProtNLM"/>
    </source>
</evidence>
<organism evidence="10 11">
    <name type="scientific">Letharia columbiana</name>
    <dbReference type="NCBI Taxonomy" id="112416"/>
    <lineage>
        <taxon>Eukaryota</taxon>
        <taxon>Fungi</taxon>
        <taxon>Dikarya</taxon>
        <taxon>Ascomycota</taxon>
        <taxon>Pezizomycotina</taxon>
        <taxon>Lecanoromycetes</taxon>
        <taxon>OSLEUM clade</taxon>
        <taxon>Lecanoromycetidae</taxon>
        <taxon>Lecanorales</taxon>
        <taxon>Lecanorineae</taxon>
        <taxon>Parmeliaceae</taxon>
        <taxon>Letharia</taxon>
    </lineage>
</organism>
<dbReference type="Pfam" id="PF13489">
    <property type="entry name" value="Methyltransf_23"/>
    <property type="match status" value="1"/>
</dbReference>
<protein>
    <recommendedName>
        <fullName evidence="12">Methyltransferase LaeA</fullName>
    </recommendedName>
</protein>
<comment type="caution">
    <text evidence="10">The sequence shown here is derived from an EMBL/GenBank/DDBJ whole genome shotgun (WGS) entry which is preliminary data.</text>
</comment>
<dbReference type="GO" id="GO:0032259">
    <property type="term" value="P:methylation"/>
    <property type="evidence" value="ECO:0007669"/>
    <property type="project" value="UniProtKB-KW"/>
</dbReference>
<dbReference type="Proteomes" id="UP000578531">
    <property type="component" value="Unassembled WGS sequence"/>
</dbReference>
<dbReference type="EMBL" id="JACCJC010000027">
    <property type="protein sequence ID" value="KAF6234934.1"/>
    <property type="molecule type" value="Genomic_DNA"/>
</dbReference>
<evidence type="ECO:0000313" key="10">
    <source>
        <dbReference type="EMBL" id="KAF6234934.1"/>
    </source>
</evidence>
<keyword evidence="6" id="KW-0804">Transcription</keyword>
<gene>
    <name evidence="10" type="ORF">HO173_006864</name>
</gene>
<dbReference type="OrthoDB" id="2013972at2759"/>
<dbReference type="InterPro" id="IPR029063">
    <property type="entry name" value="SAM-dependent_MTases_sf"/>
</dbReference>
<keyword evidence="7" id="KW-0539">Nucleus</keyword>
<dbReference type="CDD" id="cd02440">
    <property type="entry name" value="AdoMet_MTases"/>
    <property type="match status" value="1"/>
</dbReference>
<evidence type="ECO:0000256" key="3">
    <source>
        <dbReference type="ARBA" id="ARBA00022679"/>
    </source>
</evidence>
<comment type="subcellular location">
    <subcellularLocation>
        <location evidence="1">Nucleus</location>
    </subcellularLocation>
</comment>
<accession>A0A8H6L496</accession>
<sequence>MSGNSEPPPYSEHGRLYHGYRRGIYQFPCDEAEKERHDALDHIVLLARRDELHRAPLIPSGEDYPRLRILDVGCGTGIWAINMADKYPMAEVIGIDLSKIQPDVIPPNLRFRTPRDFESPWFMGEDSWDLIHLAMLCGSVSSWHEMYANVLRHLRPGVGHIEHVEIDLVPRCDDDTLSRKGEALEHWYAYLFDATRRHDRSIAYEHDNPRHLEEWGFVDVQHTKIRIPIGEWGQDWREHEIGRWYRVGLCEAIEALSLAPFTRPSYNWPIADVKRYLGEVETIVQRADIHAYHELHITTARKPFPHEVNHDHKASGGQQQR</sequence>